<feature type="non-terminal residue" evidence="15">
    <location>
        <position position="61"/>
    </location>
</feature>
<reference evidence="15 16" key="1">
    <citation type="submission" date="2019-09" db="EMBL/GenBank/DDBJ databases">
        <title>Bird 10,000 Genomes (B10K) Project - Family phase.</title>
        <authorList>
            <person name="Zhang G."/>
        </authorList>
    </citation>
    <scope>NUCLEOTIDE SEQUENCE [LARGE SCALE GENOMIC DNA]</scope>
    <source>
        <strain evidence="15">B10K-LSUMZ-50683</strain>
        <tissue evidence="15">Muscle</tissue>
    </source>
</reference>
<dbReference type="GO" id="GO:0000149">
    <property type="term" value="F:SNARE binding"/>
    <property type="evidence" value="ECO:0007669"/>
    <property type="project" value="TreeGrafter"/>
</dbReference>
<comment type="similarity">
    <text evidence="2">Belongs to the synaptobrevin family.</text>
</comment>
<dbReference type="GO" id="GO:0008333">
    <property type="term" value="P:endosome to lysosome transport"/>
    <property type="evidence" value="ECO:0007669"/>
    <property type="project" value="TreeGrafter"/>
</dbReference>
<evidence type="ECO:0000256" key="10">
    <source>
        <dbReference type="ARBA" id="ARBA00037875"/>
    </source>
</evidence>
<protein>
    <recommendedName>
        <fullName evidence="11">Vesicle-associated membrane protein 7</fullName>
    </recommendedName>
    <alternativeName>
        <fullName evidence="12">Synaptobrevin-like protein 1</fullName>
    </alternativeName>
</protein>
<dbReference type="GO" id="GO:0045202">
    <property type="term" value="C:synapse"/>
    <property type="evidence" value="ECO:0007669"/>
    <property type="project" value="UniProtKB-SubCell"/>
</dbReference>
<gene>
    <name evidence="15" type="primary">Vamp7</name>
    <name evidence="15" type="ORF">CASCAS_R03426</name>
</gene>
<dbReference type="GO" id="GO:0015031">
    <property type="term" value="P:protein transport"/>
    <property type="evidence" value="ECO:0007669"/>
    <property type="project" value="UniProtKB-KW"/>
</dbReference>
<dbReference type="GO" id="GO:0030658">
    <property type="term" value="C:transport vesicle membrane"/>
    <property type="evidence" value="ECO:0007669"/>
    <property type="project" value="UniProtKB-SubCell"/>
</dbReference>
<dbReference type="GO" id="GO:0005484">
    <property type="term" value="F:SNAP receptor activity"/>
    <property type="evidence" value="ECO:0007669"/>
    <property type="project" value="TreeGrafter"/>
</dbReference>
<evidence type="ECO:0000256" key="12">
    <source>
        <dbReference type="ARBA" id="ARBA00042194"/>
    </source>
</evidence>
<comment type="subcellular location">
    <subcellularLocation>
        <location evidence="10">Cytoplasmic vesicle</location>
        <location evidence="10">Phagosome membrane</location>
        <topology evidence="10">Single-pass type IV membrane protein</topology>
    </subcellularLocation>
    <subcellularLocation>
        <location evidence="7">Cytoplasmic vesicle</location>
        <location evidence="7">Secretory vesicle membrane</location>
        <topology evidence="7">Single-pass type IV membrane protein</topology>
    </subcellularLocation>
    <subcellularLocation>
        <location evidence="1">Endoplasmic reticulum membrane</location>
        <topology evidence="1">Single-pass type IV membrane protein</topology>
    </subcellularLocation>
    <subcellularLocation>
        <location evidence="6">Golgi apparatus</location>
        <location evidence="6">trans-Golgi network membrane</location>
        <topology evidence="6">Single-pass type IV membrane protein</topology>
    </subcellularLocation>
    <subcellularLocation>
        <location evidence="8">Late endosome membrane</location>
        <topology evidence="8">Single-pass type IV membrane protein</topology>
    </subcellularLocation>
    <subcellularLocation>
        <location evidence="9">Lysosome membrane</location>
        <topology evidence="9">Single-pass type IV membrane protein</topology>
    </subcellularLocation>
    <subcellularLocation>
        <location evidence="5">Synapse</location>
        <location evidence="5">Synaptosome</location>
    </subcellularLocation>
</comment>
<keyword evidence="13" id="KW-0175">Coiled coil</keyword>
<keyword evidence="4" id="KW-0813">Transport</keyword>
<dbReference type="PROSITE" id="PS00417">
    <property type="entry name" value="SYNAPTOBREVIN"/>
    <property type="match status" value="1"/>
</dbReference>
<keyword evidence="3" id="KW-0771">Synaptosome</keyword>
<dbReference type="AlphaFoldDB" id="A0A7K8NF45"/>
<dbReference type="GO" id="GO:0031902">
    <property type="term" value="C:late endosome membrane"/>
    <property type="evidence" value="ECO:0007669"/>
    <property type="project" value="UniProtKB-SubCell"/>
</dbReference>
<dbReference type="PRINTS" id="PR00219">
    <property type="entry name" value="SYNAPTOBREVN"/>
</dbReference>
<evidence type="ECO:0000256" key="13">
    <source>
        <dbReference type="PROSITE-ProRule" id="PRU00290"/>
    </source>
</evidence>
<evidence type="ECO:0000256" key="3">
    <source>
        <dbReference type="ARBA" id="ARBA00022599"/>
    </source>
</evidence>
<dbReference type="InterPro" id="IPR042855">
    <property type="entry name" value="V_SNARE_CC"/>
</dbReference>
<evidence type="ECO:0000256" key="4">
    <source>
        <dbReference type="ARBA" id="ARBA00022927"/>
    </source>
</evidence>
<dbReference type="SUPFAM" id="SSF58038">
    <property type="entry name" value="SNARE fusion complex"/>
    <property type="match status" value="1"/>
</dbReference>
<feature type="domain" description="V-SNARE coiled-coil homology" evidence="14">
    <location>
        <begin position="19"/>
        <end position="61"/>
    </location>
</feature>
<sequence length="61" mass="6841">SLIICLLQKYHSESKGTDQVAETQAQVDELKGIMVRNIDLVAQRGEKLELLIDKTENLVDS</sequence>
<dbReference type="EMBL" id="VWPT01000107">
    <property type="protein sequence ID" value="NXE51910.1"/>
    <property type="molecule type" value="Genomic_DNA"/>
</dbReference>
<evidence type="ECO:0000256" key="2">
    <source>
        <dbReference type="ARBA" id="ARBA00008025"/>
    </source>
</evidence>
<dbReference type="PANTHER" id="PTHR21136:SF179">
    <property type="entry name" value="VESICLE ASSOCIATED MEMBRANE PROTEIN 7-RELATED"/>
    <property type="match status" value="1"/>
</dbReference>
<evidence type="ECO:0000256" key="11">
    <source>
        <dbReference type="ARBA" id="ARBA00039269"/>
    </source>
</evidence>
<evidence type="ECO:0000313" key="16">
    <source>
        <dbReference type="Proteomes" id="UP000524187"/>
    </source>
</evidence>
<dbReference type="GO" id="GO:0005794">
    <property type="term" value="C:Golgi apparatus"/>
    <property type="evidence" value="ECO:0007669"/>
    <property type="project" value="UniProtKB-SubCell"/>
</dbReference>
<evidence type="ECO:0000256" key="6">
    <source>
        <dbReference type="ARBA" id="ARBA00037801"/>
    </source>
</evidence>
<comment type="caution">
    <text evidence="15">The sequence shown here is derived from an EMBL/GenBank/DDBJ whole genome shotgun (WGS) entry which is preliminary data.</text>
</comment>
<name>A0A7K8NF45_CASCA</name>
<keyword evidence="16" id="KW-1185">Reference proteome</keyword>
<dbReference type="GO" id="GO:0006887">
    <property type="term" value="P:exocytosis"/>
    <property type="evidence" value="ECO:0007669"/>
    <property type="project" value="TreeGrafter"/>
</dbReference>
<dbReference type="Gene3D" id="1.20.5.110">
    <property type="match status" value="1"/>
</dbReference>
<keyword evidence="3" id="KW-0770">Synapse</keyword>
<dbReference type="InterPro" id="IPR051097">
    <property type="entry name" value="Synaptobrevin-like_transport"/>
</dbReference>
<dbReference type="GO" id="GO:0030670">
    <property type="term" value="C:phagocytic vesicle membrane"/>
    <property type="evidence" value="ECO:0007669"/>
    <property type="project" value="UniProtKB-SubCell"/>
</dbReference>
<dbReference type="GO" id="GO:0031201">
    <property type="term" value="C:SNARE complex"/>
    <property type="evidence" value="ECO:0007669"/>
    <property type="project" value="TreeGrafter"/>
</dbReference>
<organism evidence="15 16">
    <name type="scientific">Casuarius casuarius</name>
    <name type="common">Southern cassowary</name>
    <name type="synonym">Struthio casuarius</name>
    <dbReference type="NCBI Taxonomy" id="8787"/>
    <lineage>
        <taxon>Eukaryota</taxon>
        <taxon>Metazoa</taxon>
        <taxon>Chordata</taxon>
        <taxon>Craniata</taxon>
        <taxon>Vertebrata</taxon>
        <taxon>Euteleostomi</taxon>
        <taxon>Archelosauria</taxon>
        <taxon>Archosauria</taxon>
        <taxon>Dinosauria</taxon>
        <taxon>Saurischia</taxon>
        <taxon>Theropoda</taxon>
        <taxon>Coelurosauria</taxon>
        <taxon>Aves</taxon>
        <taxon>Palaeognathae</taxon>
        <taxon>Casuariiformes</taxon>
        <taxon>Casuariidae</taxon>
        <taxon>Casuarius</taxon>
    </lineage>
</organism>
<dbReference type="PANTHER" id="PTHR21136">
    <property type="entry name" value="SNARE PROTEINS"/>
    <property type="match status" value="1"/>
</dbReference>
<evidence type="ECO:0000256" key="1">
    <source>
        <dbReference type="ARBA" id="ARBA00004163"/>
    </source>
</evidence>
<keyword evidence="4" id="KW-0653">Protein transport</keyword>
<dbReference type="Pfam" id="PF00957">
    <property type="entry name" value="Synaptobrevin"/>
    <property type="match status" value="1"/>
</dbReference>
<evidence type="ECO:0000256" key="7">
    <source>
        <dbReference type="ARBA" id="ARBA00037803"/>
    </source>
</evidence>
<dbReference type="InterPro" id="IPR001388">
    <property type="entry name" value="Synaptobrevin-like"/>
</dbReference>
<dbReference type="GO" id="GO:0005789">
    <property type="term" value="C:endoplasmic reticulum membrane"/>
    <property type="evidence" value="ECO:0007669"/>
    <property type="project" value="UniProtKB-SubCell"/>
</dbReference>
<dbReference type="GO" id="GO:0043005">
    <property type="term" value="C:neuron projection"/>
    <property type="evidence" value="ECO:0007669"/>
    <property type="project" value="UniProtKB-KW"/>
</dbReference>
<evidence type="ECO:0000259" key="14">
    <source>
        <dbReference type="PROSITE" id="PS50892"/>
    </source>
</evidence>
<evidence type="ECO:0000256" key="9">
    <source>
        <dbReference type="ARBA" id="ARBA00037863"/>
    </source>
</evidence>
<evidence type="ECO:0000256" key="8">
    <source>
        <dbReference type="ARBA" id="ARBA00037845"/>
    </source>
</evidence>
<dbReference type="PROSITE" id="PS50892">
    <property type="entry name" value="V_SNARE"/>
    <property type="match status" value="1"/>
</dbReference>
<dbReference type="GO" id="GO:0005765">
    <property type="term" value="C:lysosomal membrane"/>
    <property type="evidence" value="ECO:0007669"/>
    <property type="project" value="UniProtKB-SubCell"/>
</dbReference>
<dbReference type="Proteomes" id="UP000524187">
    <property type="component" value="Unassembled WGS sequence"/>
</dbReference>
<dbReference type="GO" id="GO:0006906">
    <property type="term" value="P:vesicle fusion"/>
    <property type="evidence" value="ECO:0007669"/>
    <property type="project" value="TreeGrafter"/>
</dbReference>
<proteinExistence type="inferred from homology"/>
<evidence type="ECO:0000256" key="5">
    <source>
        <dbReference type="ARBA" id="ARBA00034102"/>
    </source>
</evidence>
<evidence type="ECO:0000313" key="15">
    <source>
        <dbReference type="EMBL" id="NXE51910.1"/>
    </source>
</evidence>
<feature type="non-terminal residue" evidence="15">
    <location>
        <position position="1"/>
    </location>
</feature>
<accession>A0A7K8NF45</accession>